<keyword evidence="10 13" id="KW-0067">ATP-binding</keyword>
<dbReference type="InterPro" id="IPR005145">
    <property type="entry name" value="Sua5_C"/>
</dbReference>
<comment type="subcellular location">
    <subcellularLocation>
        <location evidence="1 13">Cytoplasm</location>
    </subcellularLocation>
</comment>
<keyword evidence="6 13" id="KW-0808">Transferase</keyword>
<evidence type="ECO:0000256" key="3">
    <source>
        <dbReference type="ARBA" id="ARBA00012584"/>
    </source>
</evidence>
<evidence type="ECO:0000256" key="10">
    <source>
        <dbReference type="ARBA" id="ARBA00022840"/>
    </source>
</evidence>
<dbReference type="NCBIfam" id="TIGR00057">
    <property type="entry name" value="L-threonylcarbamoyladenylate synthase"/>
    <property type="match status" value="1"/>
</dbReference>
<dbReference type="PANTHER" id="PTHR17490">
    <property type="entry name" value="SUA5"/>
    <property type="match status" value="1"/>
</dbReference>
<proteinExistence type="inferred from homology"/>
<evidence type="ECO:0000259" key="14">
    <source>
        <dbReference type="PROSITE" id="PS51163"/>
    </source>
</evidence>
<dbReference type="Gene3D" id="3.90.870.10">
    <property type="entry name" value="DHBP synthase"/>
    <property type="match status" value="1"/>
</dbReference>
<dbReference type="EC" id="2.7.7.87" evidence="3 13"/>
<dbReference type="PANTHER" id="PTHR17490:SF16">
    <property type="entry name" value="THREONYLCARBAMOYL-AMP SYNTHASE"/>
    <property type="match status" value="1"/>
</dbReference>
<dbReference type="Gene3D" id="3.40.50.11030">
    <property type="entry name" value="Threonylcarbamoyl-AMP synthase, C-terminal domain"/>
    <property type="match status" value="1"/>
</dbReference>
<dbReference type="InterPro" id="IPR038385">
    <property type="entry name" value="Sua5/YwlC_C"/>
</dbReference>
<protein>
    <recommendedName>
        <fullName evidence="4 13">Threonylcarbamoyl-AMP synthase</fullName>
        <shortName evidence="13">TC-AMP synthase</shortName>
        <ecNumber evidence="3 13">2.7.7.87</ecNumber>
    </recommendedName>
    <alternativeName>
        <fullName evidence="11 13">L-threonylcarbamoyladenylate synthase</fullName>
    </alternativeName>
</protein>
<dbReference type="EMBL" id="CP015108">
    <property type="protein sequence ID" value="ARF14849.1"/>
    <property type="molecule type" value="Genomic_DNA"/>
</dbReference>
<evidence type="ECO:0000256" key="12">
    <source>
        <dbReference type="ARBA" id="ARBA00048366"/>
    </source>
</evidence>
<dbReference type="InterPro" id="IPR006070">
    <property type="entry name" value="Sua5-like_dom"/>
</dbReference>
<evidence type="ECO:0000256" key="1">
    <source>
        <dbReference type="ARBA" id="ARBA00004496"/>
    </source>
</evidence>
<name>A0ABM6JX37_SPOUR</name>
<dbReference type="PROSITE" id="PS51163">
    <property type="entry name" value="YRDC"/>
    <property type="match status" value="1"/>
</dbReference>
<dbReference type="RefSeq" id="WP_029053458.1">
    <property type="nucleotide sequence ID" value="NZ_CP015108.1"/>
</dbReference>
<evidence type="ECO:0000313" key="15">
    <source>
        <dbReference type="EMBL" id="ARF14849.1"/>
    </source>
</evidence>
<evidence type="ECO:0000256" key="9">
    <source>
        <dbReference type="ARBA" id="ARBA00022741"/>
    </source>
</evidence>
<dbReference type="Pfam" id="PF01300">
    <property type="entry name" value="Sua5_yciO_yrdC"/>
    <property type="match status" value="1"/>
</dbReference>
<organism evidence="15 16">
    <name type="scientific">Sporosarcina ureae</name>
    <dbReference type="NCBI Taxonomy" id="1571"/>
    <lineage>
        <taxon>Bacteria</taxon>
        <taxon>Bacillati</taxon>
        <taxon>Bacillota</taxon>
        <taxon>Bacilli</taxon>
        <taxon>Bacillales</taxon>
        <taxon>Caryophanaceae</taxon>
        <taxon>Sporosarcina</taxon>
    </lineage>
</organism>
<sequence>MDTTQEIVDNLVDNDRIYEQAVDILNSGGIVAFPTETVYGLGAIATDEQAVQRIFEAKGRPSDNPLIVHIGNQSDIEKYATDIPEIADVLIKQFWPGPLTLIMEKKPGVIADVVTAGLSTVAIRMPDHPIALALLRKLDQSLAAPSANRSGKPSPTEADHVYHDLIGRVPLILDGGETGVGLESTILDITVTPPVILRPGGITKEQLEELIGTVDMATLPTDQTATPRAPGMKYAHYAPEAPLFIIEPNTDSIAHALNTIHQQNKRVAMIGPDELYTENADWYFSTGSINSREAMASSLYKAIRQCDNTEADIILAIETDHSGIGAAVMNRLDKASDGKRFTE</sequence>
<keyword evidence="7 13" id="KW-0819">tRNA processing</keyword>
<gene>
    <name evidence="15" type="ORF">SporoS204_12220</name>
</gene>
<evidence type="ECO:0000256" key="7">
    <source>
        <dbReference type="ARBA" id="ARBA00022694"/>
    </source>
</evidence>
<evidence type="ECO:0000256" key="5">
    <source>
        <dbReference type="ARBA" id="ARBA00022490"/>
    </source>
</evidence>
<evidence type="ECO:0000256" key="13">
    <source>
        <dbReference type="PIRNR" id="PIRNR004930"/>
    </source>
</evidence>
<keyword evidence="16" id="KW-1185">Reference proteome</keyword>
<evidence type="ECO:0000256" key="8">
    <source>
        <dbReference type="ARBA" id="ARBA00022695"/>
    </source>
</evidence>
<evidence type="ECO:0000256" key="2">
    <source>
        <dbReference type="ARBA" id="ARBA00007663"/>
    </source>
</evidence>
<keyword evidence="9 13" id="KW-0547">Nucleotide-binding</keyword>
<comment type="similarity">
    <text evidence="2 13">Belongs to the SUA5 family.</text>
</comment>
<evidence type="ECO:0000313" key="16">
    <source>
        <dbReference type="Proteomes" id="UP000192486"/>
    </source>
</evidence>
<evidence type="ECO:0000256" key="11">
    <source>
        <dbReference type="ARBA" id="ARBA00029774"/>
    </source>
</evidence>
<evidence type="ECO:0000256" key="4">
    <source>
        <dbReference type="ARBA" id="ARBA00015492"/>
    </source>
</evidence>
<dbReference type="Pfam" id="PF03481">
    <property type="entry name" value="Sua5_C"/>
    <property type="match status" value="1"/>
</dbReference>
<keyword evidence="5 13" id="KW-0963">Cytoplasm</keyword>
<feature type="domain" description="YrdC-like" evidence="14">
    <location>
        <begin position="15"/>
        <end position="202"/>
    </location>
</feature>
<dbReference type="InterPro" id="IPR017945">
    <property type="entry name" value="DHBP_synth_RibB-like_a/b_dom"/>
</dbReference>
<comment type="catalytic activity">
    <reaction evidence="12 13">
        <text>L-threonine + hydrogencarbonate + ATP = L-threonylcarbamoyladenylate + diphosphate + H2O</text>
        <dbReference type="Rhea" id="RHEA:36407"/>
        <dbReference type="ChEBI" id="CHEBI:15377"/>
        <dbReference type="ChEBI" id="CHEBI:17544"/>
        <dbReference type="ChEBI" id="CHEBI:30616"/>
        <dbReference type="ChEBI" id="CHEBI:33019"/>
        <dbReference type="ChEBI" id="CHEBI:57926"/>
        <dbReference type="ChEBI" id="CHEBI:73682"/>
        <dbReference type="EC" id="2.7.7.87"/>
    </reaction>
</comment>
<dbReference type="InterPro" id="IPR050156">
    <property type="entry name" value="TC-AMP_synthase_SUA5"/>
</dbReference>
<dbReference type="Proteomes" id="UP000192486">
    <property type="component" value="Chromosome"/>
</dbReference>
<dbReference type="SUPFAM" id="SSF55821">
    <property type="entry name" value="YrdC/RibB"/>
    <property type="match status" value="1"/>
</dbReference>
<reference evidence="15 16" key="1">
    <citation type="submission" date="2016-04" db="EMBL/GenBank/DDBJ databases">
        <title>Comparative Genomics and Epigenetics of Sporosarcina ureae.</title>
        <authorList>
            <person name="Oliver A.S."/>
            <person name="Cooper K.K."/>
        </authorList>
    </citation>
    <scope>NUCLEOTIDE SEQUENCE [LARGE SCALE GENOMIC DNA]</scope>
    <source>
        <strain evidence="15 16">S204</strain>
    </source>
</reference>
<accession>A0ABM6JX37</accession>
<evidence type="ECO:0000256" key="6">
    <source>
        <dbReference type="ARBA" id="ARBA00022679"/>
    </source>
</evidence>
<comment type="function">
    <text evidence="13">Required for the formation of a threonylcarbamoyl group on adenosine at position 37 (t(6)A37) in tRNAs that read codons beginning with adenine.</text>
</comment>
<dbReference type="PIRSF" id="PIRSF004930">
    <property type="entry name" value="Tln_factor_SUA5"/>
    <property type="match status" value="1"/>
</dbReference>
<dbReference type="InterPro" id="IPR010923">
    <property type="entry name" value="T(6)A37_SUA5"/>
</dbReference>
<keyword evidence="8 13" id="KW-0548">Nucleotidyltransferase</keyword>